<dbReference type="Pfam" id="PF01261">
    <property type="entry name" value="AP_endonuc_2"/>
    <property type="match status" value="1"/>
</dbReference>
<sequence length="300" mass="30649">MSRGVGAAAPFRPCLNPATLSGVDLPDFLTLAAAGGFTAVELSIQQAQAMGAGRVRDLLSEHGLTVAAASGILPAGPVLPAPLLVDTAAYDEHLMSLPARLKTFAALGCPVATSVLNPYSSLGQSEALALARTRIAHLADTAAEYGVCLAVEAVSVREGLPSELNGPHPVAATLPAVAELLHDSGSRNAAVLVDSFHWAVAGADPGHITALGTGGVAHVQIADVPHVGAAHGWTDRLRLFPGDGALNWSAFANALHQVGYHGPASVELFNPVLRALPEGEIAARSHQAATGCWIPQEAGR</sequence>
<accession>A0A2I2KPK7</accession>
<dbReference type="InterPro" id="IPR013022">
    <property type="entry name" value="Xyl_isomerase-like_TIM-brl"/>
</dbReference>
<dbReference type="AlphaFoldDB" id="A0A2I2KPK7"/>
<keyword evidence="2" id="KW-0413">Isomerase</keyword>
<dbReference type="GO" id="GO:0016853">
    <property type="term" value="F:isomerase activity"/>
    <property type="evidence" value="ECO:0007669"/>
    <property type="project" value="UniProtKB-KW"/>
</dbReference>
<dbReference type="InterPro" id="IPR050312">
    <property type="entry name" value="IolE/XylAMocC-like"/>
</dbReference>
<keyword evidence="3" id="KW-1185">Reference proteome</keyword>
<reference evidence="2 3" key="1">
    <citation type="submission" date="2017-06" db="EMBL/GenBank/DDBJ databases">
        <authorList>
            <person name="Kim H.J."/>
            <person name="Triplett B.A."/>
        </authorList>
    </citation>
    <scope>NUCLEOTIDE SEQUENCE [LARGE SCALE GENOMIC DNA]</scope>
    <source>
        <strain evidence="2">FRACA_ARgP5</strain>
    </source>
</reference>
<dbReference type="InterPro" id="IPR036237">
    <property type="entry name" value="Xyl_isomerase-like_sf"/>
</dbReference>
<dbReference type="PANTHER" id="PTHR12110">
    <property type="entry name" value="HYDROXYPYRUVATE ISOMERASE"/>
    <property type="match status" value="1"/>
</dbReference>
<dbReference type="Gene3D" id="3.20.20.150">
    <property type="entry name" value="Divalent-metal-dependent TIM barrel enzymes"/>
    <property type="match status" value="1"/>
</dbReference>
<dbReference type="Proteomes" id="UP000234331">
    <property type="component" value="Unassembled WGS sequence"/>
</dbReference>
<gene>
    <name evidence="2" type="ORF">FRACA_1990007</name>
</gene>
<dbReference type="PANTHER" id="PTHR12110:SF48">
    <property type="entry name" value="BLL3656 PROTEIN"/>
    <property type="match status" value="1"/>
</dbReference>
<evidence type="ECO:0000313" key="2">
    <source>
        <dbReference type="EMBL" id="SNQ47601.1"/>
    </source>
</evidence>
<organism evidence="2 3">
    <name type="scientific">Frankia canadensis</name>
    <dbReference type="NCBI Taxonomy" id="1836972"/>
    <lineage>
        <taxon>Bacteria</taxon>
        <taxon>Bacillati</taxon>
        <taxon>Actinomycetota</taxon>
        <taxon>Actinomycetes</taxon>
        <taxon>Frankiales</taxon>
        <taxon>Frankiaceae</taxon>
        <taxon>Frankia</taxon>
    </lineage>
</organism>
<protein>
    <submittedName>
        <fullName evidence="2">Sugar phosphate isomerase/epimerase</fullName>
    </submittedName>
</protein>
<dbReference type="EMBL" id="FZMO01000111">
    <property type="protein sequence ID" value="SNQ47601.1"/>
    <property type="molecule type" value="Genomic_DNA"/>
</dbReference>
<evidence type="ECO:0000313" key="3">
    <source>
        <dbReference type="Proteomes" id="UP000234331"/>
    </source>
</evidence>
<dbReference type="RefSeq" id="WP_101831422.1">
    <property type="nucleotide sequence ID" value="NZ_FZMO01000111.1"/>
</dbReference>
<dbReference type="SUPFAM" id="SSF51658">
    <property type="entry name" value="Xylose isomerase-like"/>
    <property type="match status" value="1"/>
</dbReference>
<dbReference type="OrthoDB" id="9780241at2"/>
<proteinExistence type="predicted"/>
<feature type="domain" description="Xylose isomerase-like TIM barrel" evidence="1">
    <location>
        <begin position="31"/>
        <end position="283"/>
    </location>
</feature>
<evidence type="ECO:0000259" key="1">
    <source>
        <dbReference type="Pfam" id="PF01261"/>
    </source>
</evidence>
<name>A0A2I2KPK7_9ACTN</name>